<proteinExistence type="predicted"/>
<reference evidence="4" key="1">
    <citation type="submission" date="2021-07" db="EMBL/GenBank/DDBJ databases">
        <authorList>
            <person name="Branca A.L. A."/>
        </authorList>
    </citation>
    <scope>NUCLEOTIDE SEQUENCE</scope>
</reference>
<sequence>MADLNITCPFCPFADSDAGFVSQHIEFCHPEGGGSSLPGLETAYQTFPTDETDKYVECPLGCGELVTAAELEFHLDFHGDEDVAQDDFSATPARARSPAFSEGEFDELDMPDSHKGGKRGMHRDAARVNTAKPARPQSPPRTTDAEGVRRLGRSELGPHAHEKKMPSWLKKMLEKGGNISKQTQITSDGKLARKEVVENETDHLIPALAQLCEQDKSVKRAFLCSPKVRHICKMRREGGFCGYRNIQMLVSWLKKTHSFGHEHFPDKGPTILQLQDMIESAWDMGFNSSGRAETGGIKDTRKFIGTPEALFMSLGIPCKGASLMEKNDRRACDALYMHIANYFRSASPEDETRIVQTDFPPIYFQHDGHSMTIVGFEIRDNGSANLLVFDPMYKTSPAMERLIGSSSKPSDPTRLLKAYRRGTSYLQKYKVFELLE</sequence>
<dbReference type="Proteomes" id="UP001153618">
    <property type="component" value="Unassembled WGS sequence"/>
</dbReference>
<feature type="compositionally biased region" description="Basic and acidic residues" evidence="2">
    <location>
        <begin position="143"/>
        <end position="165"/>
    </location>
</feature>
<dbReference type="Gene3D" id="3.90.70.130">
    <property type="match status" value="1"/>
</dbReference>
<comment type="caution">
    <text evidence="4">The sequence shown here is derived from an EMBL/GenBank/DDBJ whole genome shotgun (WGS) entry which is preliminary data.</text>
</comment>
<evidence type="ECO:0000259" key="3">
    <source>
        <dbReference type="Pfam" id="PF07910"/>
    </source>
</evidence>
<feature type="region of interest" description="Disordered" evidence="2">
    <location>
        <begin position="90"/>
        <end position="165"/>
    </location>
</feature>
<protein>
    <recommendedName>
        <fullName evidence="3">UFSP1/2/DUB catalytic domain-containing protein</fullName>
    </recommendedName>
</protein>
<evidence type="ECO:0000256" key="1">
    <source>
        <dbReference type="ARBA" id="ARBA00022801"/>
    </source>
</evidence>
<dbReference type="GO" id="GO:0016787">
    <property type="term" value="F:hydrolase activity"/>
    <property type="evidence" value="ECO:0007669"/>
    <property type="project" value="UniProtKB-KW"/>
</dbReference>
<name>A0A9W4N0L4_PENOL</name>
<keyword evidence="1" id="KW-0378">Hydrolase</keyword>
<dbReference type="InterPro" id="IPR012462">
    <property type="entry name" value="UFSP1/2_DUB_cat"/>
</dbReference>
<dbReference type="EMBL" id="CAJVOS010000049">
    <property type="protein sequence ID" value="CAG8209422.1"/>
    <property type="molecule type" value="Genomic_DNA"/>
</dbReference>
<gene>
    <name evidence="4" type="ORF">POLS_LOCUS7772</name>
</gene>
<accession>A0A9W4N0L4</accession>
<evidence type="ECO:0000256" key="2">
    <source>
        <dbReference type="SAM" id="MobiDB-lite"/>
    </source>
</evidence>
<feature type="domain" description="UFSP1/2/DUB catalytic" evidence="3">
    <location>
        <begin position="219"/>
        <end position="435"/>
    </location>
</feature>
<dbReference type="OrthoDB" id="288987at2759"/>
<dbReference type="Pfam" id="PF07910">
    <property type="entry name" value="Peptidase_C78"/>
    <property type="match status" value="1"/>
</dbReference>
<organism evidence="4 5">
    <name type="scientific">Penicillium olsonii</name>
    <dbReference type="NCBI Taxonomy" id="99116"/>
    <lineage>
        <taxon>Eukaryota</taxon>
        <taxon>Fungi</taxon>
        <taxon>Dikarya</taxon>
        <taxon>Ascomycota</taxon>
        <taxon>Pezizomycotina</taxon>
        <taxon>Eurotiomycetes</taxon>
        <taxon>Eurotiomycetidae</taxon>
        <taxon>Eurotiales</taxon>
        <taxon>Aspergillaceae</taxon>
        <taxon>Penicillium</taxon>
    </lineage>
</organism>
<dbReference type="AlphaFoldDB" id="A0A9W4N0L4"/>
<evidence type="ECO:0000313" key="5">
    <source>
        <dbReference type="Proteomes" id="UP001153618"/>
    </source>
</evidence>
<keyword evidence="5" id="KW-1185">Reference proteome</keyword>
<evidence type="ECO:0000313" key="4">
    <source>
        <dbReference type="EMBL" id="CAG8209422.1"/>
    </source>
</evidence>